<comment type="caution">
    <text evidence="3">The sequence shown here is derived from an EMBL/GenBank/DDBJ whole genome shotgun (WGS) entry which is preliminary data.</text>
</comment>
<proteinExistence type="predicted"/>
<reference evidence="3 4" key="1">
    <citation type="journal article" date="2012" name="J. Bacteriol.">
        <title>Genome sequence of the highly efficient arsenite-oxidizing bacterium Achromobacter arsenitoxydans SY8.</title>
        <authorList>
            <person name="Li X."/>
            <person name="Hu Y."/>
            <person name="Gong J."/>
            <person name="Lin Y."/>
            <person name="Johnstone L."/>
            <person name="Rensing C."/>
            <person name="Wang G."/>
        </authorList>
    </citation>
    <scope>NUCLEOTIDE SEQUENCE [LARGE SCALE GENOMIC DNA]</scope>
    <source>
        <strain evidence="3 4">SY8</strain>
    </source>
</reference>
<evidence type="ECO:0000256" key="1">
    <source>
        <dbReference type="SAM" id="Phobius"/>
    </source>
</evidence>
<evidence type="ECO:0000259" key="2">
    <source>
        <dbReference type="Pfam" id="PF20455"/>
    </source>
</evidence>
<keyword evidence="4" id="KW-1185">Reference proteome</keyword>
<dbReference type="AlphaFoldDB" id="H0FEV1"/>
<keyword evidence="1" id="KW-0812">Transmembrane</keyword>
<protein>
    <recommendedName>
        <fullName evidence="2">DUF6708 domain-containing protein</fullName>
    </recommendedName>
</protein>
<keyword evidence="1" id="KW-1133">Transmembrane helix</keyword>
<dbReference type="PATRIC" id="fig|477184.5.peg.5211"/>
<dbReference type="EMBL" id="AGUF01000087">
    <property type="protein sequence ID" value="EHK63059.1"/>
    <property type="molecule type" value="Genomic_DNA"/>
</dbReference>
<dbReference type="InterPro" id="IPR046554">
    <property type="entry name" value="DUF6708"/>
</dbReference>
<dbReference type="eggNOG" id="ENOG5033J1E">
    <property type="taxonomic scope" value="Bacteria"/>
</dbReference>
<dbReference type="Pfam" id="PF20455">
    <property type="entry name" value="DUF6708"/>
    <property type="match status" value="1"/>
</dbReference>
<name>H0FEV1_9BURK</name>
<accession>H0FEV1</accession>
<feature type="domain" description="DUF6708" evidence="2">
    <location>
        <begin position="20"/>
        <end position="181"/>
    </location>
</feature>
<evidence type="ECO:0000313" key="3">
    <source>
        <dbReference type="EMBL" id="EHK63059.1"/>
    </source>
</evidence>
<sequence>MFDLRDLSVIFTAGIISTLVFLWGAAFLIKVDISPPRDLPLRFNRARQRMYAYNFNYRLWNPFESWTVATVAYDWSQVRAERWSKRGVLPNGGIIFKWGVVLSIVEPGTNKVIDRFPLSTMDADEFAWAYICTYMQNGPKALPPPGIPRNHNDVPWYNVALRLAPKVQWPADMDRESRTAP</sequence>
<gene>
    <name evidence="3" type="ORF">KYC_26577</name>
</gene>
<feature type="transmembrane region" description="Helical" evidence="1">
    <location>
        <begin position="7"/>
        <end position="29"/>
    </location>
</feature>
<dbReference type="Proteomes" id="UP000003113">
    <property type="component" value="Unassembled WGS sequence"/>
</dbReference>
<dbReference type="RefSeq" id="WP_008168211.1">
    <property type="nucleotide sequence ID" value="NZ_AGUF01000087.1"/>
</dbReference>
<organism evidence="3 4">
    <name type="scientific">Achromobacter arsenitoxydans SY8</name>
    <dbReference type="NCBI Taxonomy" id="477184"/>
    <lineage>
        <taxon>Bacteria</taxon>
        <taxon>Pseudomonadati</taxon>
        <taxon>Pseudomonadota</taxon>
        <taxon>Betaproteobacteria</taxon>
        <taxon>Burkholderiales</taxon>
        <taxon>Alcaligenaceae</taxon>
        <taxon>Achromobacter</taxon>
    </lineage>
</organism>
<evidence type="ECO:0000313" key="4">
    <source>
        <dbReference type="Proteomes" id="UP000003113"/>
    </source>
</evidence>
<keyword evidence="1" id="KW-0472">Membrane</keyword>